<comment type="similarity">
    <text evidence="2">Belongs to the tyrosinase family.</text>
</comment>
<organism evidence="12 13">
    <name type="scientific">Seiridium cardinale</name>
    <dbReference type="NCBI Taxonomy" id="138064"/>
    <lineage>
        <taxon>Eukaryota</taxon>
        <taxon>Fungi</taxon>
        <taxon>Dikarya</taxon>
        <taxon>Ascomycota</taxon>
        <taxon>Pezizomycotina</taxon>
        <taxon>Sordariomycetes</taxon>
        <taxon>Xylariomycetidae</taxon>
        <taxon>Amphisphaeriales</taxon>
        <taxon>Sporocadaceae</taxon>
        <taxon>Seiridium</taxon>
    </lineage>
</organism>
<dbReference type="Pfam" id="PF00264">
    <property type="entry name" value="Tyrosinase"/>
    <property type="match status" value="1"/>
</dbReference>
<evidence type="ECO:0000256" key="10">
    <source>
        <dbReference type="ARBA" id="ARBA00048881"/>
    </source>
</evidence>
<evidence type="ECO:0000313" key="12">
    <source>
        <dbReference type="EMBL" id="KAK9776104.1"/>
    </source>
</evidence>
<evidence type="ECO:0000256" key="2">
    <source>
        <dbReference type="ARBA" id="ARBA00009928"/>
    </source>
</evidence>
<evidence type="ECO:0000256" key="5">
    <source>
        <dbReference type="ARBA" id="ARBA00023002"/>
    </source>
</evidence>
<accession>A0ABR2XQM0</accession>
<comment type="catalytic activity">
    <reaction evidence="9">
        <text>2 L-dopa + O2 = 2 L-dopaquinone + 2 H2O</text>
        <dbReference type="Rhea" id="RHEA:34287"/>
        <dbReference type="ChEBI" id="CHEBI:15377"/>
        <dbReference type="ChEBI" id="CHEBI:15379"/>
        <dbReference type="ChEBI" id="CHEBI:57504"/>
        <dbReference type="ChEBI" id="CHEBI:57924"/>
        <dbReference type="EC" id="1.14.18.1"/>
    </reaction>
</comment>
<protein>
    <recommendedName>
        <fullName evidence="3">tyrosinase</fullName>
        <ecNumber evidence="3">1.14.18.1</ecNumber>
    </recommendedName>
</protein>
<sequence>MADTTPKSTSQSAQADNTVSPLVQVNPKAFRLEIDEFLADNALTNLFLLGLEELQKNSVKLAGTNDPNWWSFYSLSGIHSLPREAWAGIKNSRGYCHHGMNTFAPWHRPYMFQFEQAVYNQMAIIANRYTDTTQKKTYLEALSRFRLPYWDVCMPRYRRPEDSPVKTEKERGWRWGFPKILKAEEVYVRRPEFPNELKQMKNPLYSFNFPKTEEYKGLEKVRSQIQWGNDTAFRHDYTTRTPSKGSTGAADSNYDDLEKKIQRQTQVLATSLWHMLNPEEIGDNRLTGQEVKVNQLRSWNLFANHDATSNEFATQSVESWHDSIHMLVGTGVGFSGHMSNPAIAAFDPVFWLHHNNIDRLFAIFQALYPDKYVTPGKRAEANPPMSDKDPNILADDDLIPFKKPKDLNKTGKDSAYWTSTDLTDWTKTGFAVPGIDKSQPEAVKTAVEQYLRDTYYWATDALEPPNSLKWPKDLSHVEALTGKSEPVTEAPVVQMKAISLEEDGLPHLVARSFAMVHNAVVEEKPISVDAISNNLEINADKLPKGSLIDADKAAVPTKMRTWNAHVRVKKFAYDGSFNVHFFIGWVKDEQPERFMTKMNEVGFVGVFASPESTQCESCAKNRERDLVYEDTVPLTGKLLDYLASNPNAASLIRDGNKKTIDTLEPDEVVPFLKEHLQWRITDASSQLLDIGNSGLEVKVADRLFEPPHGDNLLGTYGPSTVHTEITQDKEGGFTS</sequence>
<evidence type="ECO:0000256" key="6">
    <source>
        <dbReference type="ARBA" id="ARBA00023008"/>
    </source>
</evidence>
<comment type="cofactor">
    <cofactor evidence="1">
        <name>Cu(2+)</name>
        <dbReference type="ChEBI" id="CHEBI:29036"/>
    </cofactor>
</comment>
<dbReference type="PROSITE" id="PS00498">
    <property type="entry name" value="TYROSINASE_2"/>
    <property type="match status" value="1"/>
</dbReference>
<evidence type="ECO:0000256" key="4">
    <source>
        <dbReference type="ARBA" id="ARBA00022723"/>
    </source>
</evidence>
<dbReference type="InterPro" id="IPR008922">
    <property type="entry name" value="Di-copper_centre_dom_sf"/>
</dbReference>
<keyword evidence="5" id="KW-0560">Oxidoreductase</keyword>
<evidence type="ECO:0000259" key="11">
    <source>
        <dbReference type="PROSITE" id="PS00498"/>
    </source>
</evidence>
<dbReference type="Proteomes" id="UP001465668">
    <property type="component" value="Unassembled WGS sequence"/>
</dbReference>
<keyword evidence="13" id="KW-1185">Reference proteome</keyword>
<dbReference type="PANTHER" id="PTHR11474">
    <property type="entry name" value="TYROSINASE FAMILY MEMBER"/>
    <property type="match status" value="1"/>
</dbReference>
<dbReference type="Pfam" id="PF18132">
    <property type="entry name" value="Tyrosinase_C"/>
    <property type="match status" value="1"/>
</dbReference>
<evidence type="ECO:0000256" key="9">
    <source>
        <dbReference type="ARBA" id="ARBA00048233"/>
    </source>
</evidence>
<keyword evidence="6" id="KW-0186">Copper</keyword>
<dbReference type="PRINTS" id="PR00092">
    <property type="entry name" value="TYROSINASE"/>
</dbReference>
<dbReference type="InterPro" id="IPR050316">
    <property type="entry name" value="Tyrosinase/Hemocyanin"/>
</dbReference>
<dbReference type="Gene3D" id="1.10.1280.10">
    <property type="entry name" value="Di-copper center containing domain from catechol oxidase"/>
    <property type="match status" value="1"/>
</dbReference>
<dbReference type="InterPro" id="IPR041640">
    <property type="entry name" value="Tyrosinase_C"/>
</dbReference>
<proteinExistence type="inferred from homology"/>
<comment type="catalytic activity">
    <reaction evidence="10">
        <text>L-tyrosine + O2 = L-dopaquinone + H2O</text>
        <dbReference type="Rhea" id="RHEA:18117"/>
        <dbReference type="ChEBI" id="CHEBI:15377"/>
        <dbReference type="ChEBI" id="CHEBI:15379"/>
        <dbReference type="ChEBI" id="CHEBI:57924"/>
        <dbReference type="ChEBI" id="CHEBI:58315"/>
        <dbReference type="EC" id="1.14.18.1"/>
    </reaction>
</comment>
<evidence type="ECO:0000313" key="13">
    <source>
        <dbReference type="Proteomes" id="UP001465668"/>
    </source>
</evidence>
<keyword evidence="7" id="KW-0503">Monooxygenase</keyword>
<reference evidence="12 13" key="1">
    <citation type="submission" date="2024-02" db="EMBL/GenBank/DDBJ databases">
        <title>First draft genome assembly of two strains of Seiridium cardinale.</title>
        <authorList>
            <person name="Emiliani G."/>
            <person name="Scali E."/>
        </authorList>
    </citation>
    <scope>NUCLEOTIDE SEQUENCE [LARGE SCALE GENOMIC DNA]</scope>
    <source>
        <strain evidence="12 13">BM-138-000479</strain>
    </source>
</reference>
<evidence type="ECO:0000256" key="3">
    <source>
        <dbReference type="ARBA" id="ARBA00011906"/>
    </source>
</evidence>
<keyword evidence="8" id="KW-0470">Melanin biosynthesis</keyword>
<dbReference type="Gene3D" id="2.60.310.20">
    <property type="match status" value="1"/>
</dbReference>
<dbReference type="SUPFAM" id="SSF48056">
    <property type="entry name" value="Di-copper centre-containing domain"/>
    <property type="match status" value="1"/>
</dbReference>
<comment type="caution">
    <text evidence="12">The sequence shown here is derived from an EMBL/GenBank/DDBJ whole genome shotgun (WGS) entry which is preliminary data.</text>
</comment>
<dbReference type="EC" id="1.14.18.1" evidence="3"/>
<dbReference type="PANTHER" id="PTHR11474:SF76">
    <property type="entry name" value="SHKT DOMAIN-CONTAINING PROTEIN"/>
    <property type="match status" value="1"/>
</dbReference>
<gene>
    <name evidence="12" type="ORF">SCAR479_07324</name>
</gene>
<dbReference type="EMBL" id="JARVKM010000030">
    <property type="protein sequence ID" value="KAK9776104.1"/>
    <property type="molecule type" value="Genomic_DNA"/>
</dbReference>
<feature type="domain" description="Tyrosinase copper-binding" evidence="11">
    <location>
        <begin position="347"/>
        <end position="358"/>
    </location>
</feature>
<evidence type="ECO:0000256" key="7">
    <source>
        <dbReference type="ARBA" id="ARBA00023033"/>
    </source>
</evidence>
<dbReference type="InterPro" id="IPR002227">
    <property type="entry name" value="Tyrosinase_Cu-bd"/>
</dbReference>
<evidence type="ECO:0000256" key="1">
    <source>
        <dbReference type="ARBA" id="ARBA00001973"/>
    </source>
</evidence>
<evidence type="ECO:0000256" key="8">
    <source>
        <dbReference type="ARBA" id="ARBA00023101"/>
    </source>
</evidence>
<keyword evidence="4" id="KW-0479">Metal-binding</keyword>
<name>A0ABR2XQM0_9PEZI</name>